<accession>A0A285VPY1</accession>
<name>A0A285VPY1_9MICO</name>
<gene>
    <name evidence="1" type="ORF">SAMN05421879_106160</name>
</gene>
<dbReference type="EMBL" id="OBQK01000006">
    <property type="protein sequence ID" value="SOC56013.1"/>
    <property type="molecule type" value="Genomic_DNA"/>
</dbReference>
<evidence type="ECO:0008006" key="3">
    <source>
        <dbReference type="Google" id="ProtNLM"/>
    </source>
</evidence>
<dbReference type="AlphaFoldDB" id="A0A285VPY1"/>
<dbReference type="STRING" id="1122622.GCA_000421185_00173"/>
<evidence type="ECO:0000313" key="1">
    <source>
        <dbReference type="EMBL" id="SOC56013.1"/>
    </source>
</evidence>
<dbReference type="RefSeq" id="WP_220388127.1">
    <property type="nucleotide sequence ID" value="NZ_OBQK01000006.1"/>
</dbReference>
<protein>
    <recommendedName>
        <fullName evidence="3">DoxX protein</fullName>
    </recommendedName>
</protein>
<keyword evidence="2" id="KW-1185">Reference proteome</keyword>
<organism evidence="1 2">
    <name type="scientific">Ornithinimicrobium cerasi</name>
    <dbReference type="NCBI Taxonomy" id="2248773"/>
    <lineage>
        <taxon>Bacteria</taxon>
        <taxon>Bacillati</taxon>
        <taxon>Actinomycetota</taxon>
        <taxon>Actinomycetes</taxon>
        <taxon>Micrococcales</taxon>
        <taxon>Ornithinimicrobiaceae</taxon>
        <taxon>Ornithinimicrobium</taxon>
    </lineage>
</organism>
<evidence type="ECO:0000313" key="2">
    <source>
        <dbReference type="Proteomes" id="UP000219688"/>
    </source>
</evidence>
<reference evidence="2" key="1">
    <citation type="submission" date="2017-08" db="EMBL/GenBank/DDBJ databases">
        <authorList>
            <person name="Varghese N."/>
            <person name="Submissions S."/>
        </authorList>
    </citation>
    <scope>NUCLEOTIDE SEQUENCE [LARGE SCALE GENOMIC DNA]</scope>
    <source>
        <strain evidence="2">USBA17B2</strain>
    </source>
</reference>
<proteinExistence type="predicted"/>
<sequence>MHPTHVPIRLATGAYILNSGLNKLKADEQGQEQMHGWASSVYPMFKDMKAGDFTKLLGYGEIGVGALLLLPTVPSAIAGGALAAFGAGLTGMYLKTPGMTESDGVRPTTEGTSLAKDVWLVGAGLTLASQSFLSGTKHAAQAVAGGVSNAAGAVTGGVAGVAGSVASGVTGAVHSGSSGASKGVKGLLESAHDAREELADALADLAESMLKR</sequence>
<dbReference type="Proteomes" id="UP000219688">
    <property type="component" value="Unassembled WGS sequence"/>
</dbReference>